<evidence type="ECO:0000313" key="1">
    <source>
        <dbReference type="EMBL" id="KAG5450336.1"/>
    </source>
</evidence>
<gene>
    <name evidence="1" type="ORF">CSKR_110176</name>
</gene>
<keyword evidence="2" id="KW-1185">Reference proteome</keyword>
<dbReference type="OrthoDB" id="6221376at2759"/>
<evidence type="ECO:0000313" key="2">
    <source>
        <dbReference type="Proteomes" id="UP000286415"/>
    </source>
</evidence>
<proteinExistence type="predicted"/>
<organism evidence="1 2">
    <name type="scientific">Clonorchis sinensis</name>
    <name type="common">Chinese liver fluke</name>
    <dbReference type="NCBI Taxonomy" id="79923"/>
    <lineage>
        <taxon>Eukaryota</taxon>
        <taxon>Metazoa</taxon>
        <taxon>Spiralia</taxon>
        <taxon>Lophotrochozoa</taxon>
        <taxon>Platyhelminthes</taxon>
        <taxon>Trematoda</taxon>
        <taxon>Digenea</taxon>
        <taxon>Opisthorchiida</taxon>
        <taxon>Opisthorchiata</taxon>
        <taxon>Opisthorchiidae</taxon>
        <taxon>Clonorchis</taxon>
    </lineage>
</organism>
<name>A0A419PLG7_CLOSI</name>
<reference evidence="1 2" key="1">
    <citation type="journal article" date="2018" name="Biotechnol. Adv.">
        <title>Improved genomic resources and new bioinformatic workflow for the carcinogenic parasite Clonorchis sinensis: Biotechnological implications.</title>
        <authorList>
            <person name="Wang D."/>
            <person name="Korhonen P.K."/>
            <person name="Gasser R.B."/>
            <person name="Young N.D."/>
        </authorList>
    </citation>
    <scope>NUCLEOTIDE SEQUENCE [LARGE SCALE GENOMIC DNA]</scope>
    <source>
        <strain evidence="1">Cs-k2</strain>
    </source>
</reference>
<sequence>MDRVDLLLVLTSNFLQVLQSCSQHVVNCWSVDKLKDILHFSSSFQKLFQNLEESEKNALTAFVPSLQPHFPHLPLKISSTLELENAVQSILHVLKENTHLTQSQRDCIFEFCLDESSEAIRFQSTPTELFGWTNELASSVESHLFISHLIELNTQDSEKLLLFLDSCFVTDPEYLTELIIRTLEHLTYTFPLQHEALAKTLLHWFSTAVLRSKTIRSILARCSPQRLRDLALCLPGFEICLFSLFQTPSLLDTGDDGPSPEVLCTLVVCLANSLPYGPKLLALVGNLAALEPGGLWNAVCRSLSENHCL</sequence>
<accession>A0A419PLG7</accession>
<dbReference type="Proteomes" id="UP000286415">
    <property type="component" value="Unassembled WGS sequence"/>
</dbReference>
<dbReference type="EMBL" id="NIRI02000042">
    <property type="protein sequence ID" value="KAG5450336.1"/>
    <property type="molecule type" value="Genomic_DNA"/>
</dbReference>
<dbReference type="InParanoid" id="A0A419PLG7"/>
<reference evidence="1 2" key="2">
    <citation type="journal article" date="2021" name="Genomics">
        <title>High-quality reference genome for Clonorchis sinensis.</title>
        <authorList>
            <person name="Young N.D."/>
            <person name="Stroehlein A.J."/>
            <person name="Kinkar L."/>
            <person name="Wang T."/>
            <person name="Sohn W.M."/>
            <person name="Chang B.C.H."/>
            <person name="Kaur P."/>
            <person name="Weisz D."/>
            <person name="Dudchenko O."/>
            <person name="Aiden E.L."/>
            <person name="Korhonen P.K."/>
            <person name="Gasser R.B."/>
        </authorList>
    </citation>
    <scope>NUCLEOTIDE SEQUENCE [LARGE SCALE GENOMIC DNA]</scope>
    <source>
        <strain evidence="1">Cs-k2</strain>
    </source>
</reference>
<protein>
    <submittedName>
        <fullName evidence="1">Uncharacterized protein</fullName>
    </submittedName>
</protein>
<dbReference type="PROSITE" id="PS51257">
    <property type="entry name" value="PROKAR_LIPOPROTEIN"/>
    <property type="match status" value="1"/>
</dbReference>
<comment type="caution">
    <text evidence="1">The sequence shown here is derived from an EMBL/GenBank/DDBJ whole genome shotgun (WGS) entry which is preliminary data.</text>
</comment>
<dbReference type="AlphaFoldDB" id="A0A419PLG7"/>